<name>A0ABW5R6A5_9BACL</name>
<evidence type="ECO:0000313" key="6">
    <source>
        <dbReference type="EMBL" id="MFD2670568.1"/>
    </source>
</evidence>
<dbReference type="Proteomes" id="UP001597497">
    <property type="component" value="Unassembled WGS sequence"/>
</dbReference>
<keyword evidence="2" id="KW-0964">Secreted</keyword>
<dbReference type="SUPFAM" id="SSF117074">
    <property type="entry name" value="Hypothetical protein PA1324"/>
    <property type="match status" value="1"/>
</dbReference>
<dbReference type="RefSeq" id="WP_379927973.1">
    <property type="nucleotide sequence ID" value="NZ_JBHUMM010000002.1"/>
</dbReference>
<dbReference type="InterPro" id="IPR033764">
    <property type="entry name" value="Sdr_B"/>
</dbReference>
<protein>
    <submittedName>
        <fullName evidence="6">SdrD B-like domain-containing protein</fullName>
    </submittedName>
</protein>
<dbReference type="Gene3D" id="2.60.40.10">
    <property type="entry name" value="Immunoglobulins"/>
    <property type="match status" value="1"/>
</dbReference>
<feature type="region of interest" description="Disordered" evidence="4">
    <location>
        <begin position="154"/>
        <end position="237"/>
    </location>
</feature>
<proteinExistence type="predicted"/>
<dbReference type="InterPro" id="IPR013783">
    <property type="entry name" value="Ig-like_fold"/>
</dbReference>
<evidence type="ECO:0000259" key="5">
    <source>
        <dbReference type="Pfam" id="PF17210"/>
    </source>
</evidence>
<comment type="caution">
    <text evidence="6">The sequence shown here is derived from an EMBL/GenBank/DDBJ whole genome shotgun (WGS) entry which is preliminary data.</text>
</comment>
<dbReference type="EMBL" id="JBHUMM010000002">
    <property type="protein sequence ID" value="MFD2670568.1"/>
    <property type="molecule type" value="Genomic_DNA"/>
</dbReference>
<evidence type="ECO:0000256" key="2">
    <source>
        <dbReference type="ARBA" id="ARBA00022525"/>
    </source>
</evidence>
<comment type="subcellular location">
    <subcellularLocation>
        <location evidence="1">Secreted</location>
    </subcellularLocation>
</comment>
<keyword evidence="3" id="KW-0732">Signal</keyword>
<accession>A0ABW5R6A5</accession>
<evidence type="ECO:0000313" key="7">
    <source>
        <dbReference type="Proteomes" id="UP001597497"/>
    </source>
</evidence>
<reference evidence="7" key="1">
    <citation type="journal article" date="2019" name="Int. J. Syst. Evol. Microbiol.">
        <title>The Global Catalogue of Microorganisms (GCM) 10K type strain sequencing project: providing services to taxonomists for standard genome sequencing and annotation.</title>
        <authorList>
            <consortium name="The Broad Institute Genomics Platform"/>
            <consortium name="The Broad Institute Genome Sequencing Center for Infectious Disease"/>
            <person name="Wu L."/>
            <person name="Ma J."/>
        </authorList>
    </citation>
    <scope>NUCLEOTIDE SEQUENCE [LARGE SCALE GENOMIC DNA]</scope>
    <source>
        <strain evidence="7">KCTC 33676</strain>
    </source>
</reference>
<sequence length="266" mass="28263">MSTQRGAYHSRPSVPFVLLGSLGNYVWEDENEDGRQNEPEEKGVNDISVELYKEHFSGTYVKIAHTMTGEKEGQAGYYLFDNLQPGKYQVCFIAPEGYEITAAWQGGDVTIDSDANMAEELASGHAGKGCSGIIVLGTGEHNLTIDAGMVVSQSVEPTEPDTPTNPEEPEAPANPEEPETSGKPTAPEHPDDMTVPPHPDGGDENVVAGHTGEQSAGDTAIQAGGDAQDELPEAGESAPVTPWIGALLCALGIFIWRMRSSQPSAQ</sequence>
<evidence type="ECO:0000256" key="3">
    <source>
        <dbReference type="ARBA" id="ARBA00022729"/>
    </source>
</evidence>
<feature type="domain" description="SD-repeat containing protein B" evidence="5">
    <location>
        <begin position="21"/>
        <end position="149"/>
    </location>
</feature>
<gene>
    <name evidence="6" type="ORF">ACFSUC_02960</name>
</gene>
<dbReference type="Pfam" id="PF17210">
    <property type="entry name" value="SdrD_B"/>
    <property type="match status" value="1"/>
</dbReference>
<evidence type="ECO:0000256" key="1">
    <source>
        <dbReference type="ARBA" id="ARBA00004613"/>
    </source>
</evidence>
<organism evidence="6 7">
    <name type="scientific">Marinicrinis sediminis</name>
    <dbReference type="NCBI Taxonomy" id="1652465"/>
    <lineage>
        <taxon>Bacteria</taxon>
        <taxon>Bacillati</taxon>
        <taxon>Bacillota</taxon>
        <taxon>Bacilli</taxon>
        <taxon>Bacillales</taxon>
        <taxon>Paenibacillaceae</taxon>
    </lineage>
</organism>
<evidence type="ECO:0000256" key="4">
    <source>
        <dbReference type="SAM" id="MobiDB-lite"/>
    </source>
</evidence>
<keyword evidence="7" id="KW-1185">Reference proteome</keyword>